<comment type="catalytic activity">
    <reaction evidence="13 14">
        <text>UDP-N-acetyl-alpha-D-muramate + L-alanine + ATP = UDP-N-acetyl-alpha-D-muramoyl-L-alanine + ADP + phosphate + H(+)</text>
        <dbReference type="Rhea" id="RHEA:23372"/>
        <dbReference type="ChEBI" id="CHEBI:15378"/>
        <dbReference type="ChEBI" id="CHEBI:30616"/>
        <dbReference type="ChEBI" id="CHEBI:43474"/>
        <dbReference type="ChEBI" id="CHEBI:57972"/>
        <dbReference type="ChEBI" id="CHEBI:70757"/>
        <dbReference type="ChEBI" id="CHEBI:83898"/>
        <dbReference type="ChEBI" id="CHEBI:456216"/>
        <dbReference type="EC" id="6.3.2.8"/>
    </reaction>
</comment>
<dbReference type="Pfam" id="PF08245">
    <property type="entry name" value="Mur_ligase_M"/>
    <property type="match status" value="1"/>
</dbReference>
<accession>A0ABW3TAT5</accession>
<dbReference type="Gene3D" id="3.40.1190.10">
    <property type="entry name" value="Mur-like, catalytic domain"/>
    <property type="match status" value="1"/>
</dbReference>
<evidence type="ECO:0000259" key="17">
    <source>
        <dbReference type="Pfam" id="PF08245"/>
    </source>
</evidence>
<sequence>MNAATKLPGDVGPIHFVGIGGIGMSGIAEVLLNHGYTVQGSDQKTTKITDRLAGLGATIFEGQAAENLAGAQVVVISSAIKPGNPELDEARRMGLPVVRRAEMLAELMRLKSNIAIAGTHGKTTTTTMVAEVLVAGGIDPTVVNGGIIHAYGSNARMGQGEWMVVEADESDGTFNRLPATIAIVTNIDPEHMEHWGDFERLKQGFVDFVSNIPFYGVAVCCTDHPEVRSLVGRITDRRVITYGFNAQADVRALNLRYEAGVAHFDIALQAEDIVIEGCTLPMPGDHNVSNALAAVAVARHLGMKGDEIRGALAAFGGVNRRFTKVGEVGGVTIIDDYGHHPVEIAAVLKAARQATQGRVIAVHQPHRYTRLSALFEDFCGCFNEADVVAIAEVYAAGEAPIAGASRDDLVAGLIRHGHRHARAVTDEDDLLRLVREQARPGDMVVCLGAGTISAWANNLPARLQG</sequence>
<dbReference type="SUPFAM" id="SSF53244">
    <property type="entry name" value="MurD-like peptide ligases, peptide-binding domain"/>
    <property type="match status" value="1"/>
</dbReference>
<evidence type="ECO:0000256" key="4">
    <source>
        <dbReference type="ARBA" id="ARBA00022490"/>
    </source>
</evidence>
<dbReference type="NCBIfam" id="TIGR01082">
    <property type="entry name" value="murC"/>
    <property type="match status" value="1"/>
</dbReference>
<dbReference type="InterPro" id="IPR050061">
    <property type="entry name" value="MurCDEF_pg_biosynth"/>
</dbReference>
<dbReference type="Pfam" id="PF02875">
    <property type="entry name" value="Mur_ligase_C"/>
    <property type="match status" value="1"/>
</dbReference>
<comment type="function">
    <text evidence="14">Cell wall formation.</text>
</comment>
<comment type="subcellular location">
    <subcellularLocation>
        <location evidence="1 14">Cytoplasm</location>
    </subcellularLocation>
</comment>
<evidence type="ECO:0000256" key="2">
    <source>
        <dbReference type="ARBA" id="ARBA00004752"/>
    </source>
</evidence>
<dbReference type="PANTHER" id="PTHR43445:SF3">
    <property type="entry name" value="UDP-N-ACETYLMURAMATE--L-ALANINE LIGASE"/>
    <property type="match status" value="1"/>
</dbReference>
<keyword evidence="11 14" id="KW-0131">Cell cycle</keyword>
<dbReference type="EC" id="6.3.2.8" evidence="3 14"/>
<organism evidence="18 19">
    <name type="scientific">Seohaeicola saemankumensis</name>
    <dbReference type="NCBI Taxonomy" id="481181"/>
    <lineage>
        <taxon>Bacteria</taxon>
        <taxon>Pseudomonadati</taxon>
        <taxon>Pseudomonadota</taxon>
        <taxon>Alphaproteobacteria</taxon>
        <taxon>Rhodobacterales</taxon>
        <taxon>Roseobacteraceae</taxon>
        <taxon>Seohaeicola</taxon>
    </lineage>
</organism>
<keyword evidence="4 14" id="KW-0963">Cytoplasm</keyword>
<evidence type="ECO:0000256" key="13">
    <source>
        <dbReference type="ARBA" id="ARBA00047833"/>
    </source>
</evidence>
<comment type="similarity">
    <text evidence="14">Belongs to the MurCDEF family.</text>
</comment>
<evidence type="ECO:0000256" key="5">
    <source>
        <dbReference type="ARBA" id="ARBA00022598"/>
    </source>
</evidence>
<feature type="domain" description="Mur ligase central" evidence="17">
    <location>
        <begin position="116"/>
        <end position="298"/>
    </location>
</feature>
<dbReference type="InterPro" id="IPR036615">
    <property type="entry name" value="Mur_ligase_C_dom_sf"/>
</dbReference>
<dbReference type="SUPFAM" id="SSF53623">
    <property type="entry name" value="MurD-like peptide ligases, catalytic domain"/>
    <property type="match status" value="1"/>
</dbReference>
<evidence type="ECO:0000313" key="19">
    <source>
        <dbReference type="Proteomes" id="UP001597151"/>
    </source>
</evidence>
<dbReference type="Gene3D" id="3.40.50.720">
    <property type="entry name" value="NAD(P)-binding Rossmann-like Domain"/>
    <property type="match status" value="1"/>
</dbReference>
<dbReference type="InterPro" id="IPR005758">
    <property type="entry name" value="UDP-N-AcMur_Ala_ligase_MurC"/>
</dbReference>
<evidence type="ECO:0000313" key="18">
    <source>
        <dbReference type="EMBL" id="MFD1193516.1"/>
    </source>
</evidence>
<comment type="caution">
    <text evidence="18">The sequence shown here is derived from an EMBL/GenBank/DDBJ whole genome shotgun (WGS) entry which is preliminary data.</text>
</comment>
<evidence type="ECO:0000256" key="9">
    <source>
        <dbReference type="ARBA" id="ARBA00022960"/>
    </source>
</evidence>
<evidence type="ECO:0000256" key="14">
    <source>
        <dbReference type="HAMAP-Rule" id="MF_00046"/>
    </source>
</evidence>
<evidence type="ECO:0000256" key="11">
    <source>
        <dbReference type="ARBA" id="ARBA00023306"/>
    </source>
</evidence>
<dbReference type="SUPFAM" id="SSF51984">
    <property type="entry name" value="MurCD N-terminal domain"/>
    <property type="match status" value="1"/>
</dbReference>
<keyword evidence="10 14" id="KW-0573">Peptidoglycan synthesis</keyword>
<keyword evidence="5 14" id="KW-0436">Ligase</keyword>
<proteinExistence type="inferred from homology"/>
<keyword evidence="7 14" id="KW-0547">Nucleotide-binding</keyword>
<evidence type="ECO:0000256" key="8">
    <source>
        <dbReference type="ARBA" id="ARBA00022840"/>
    </source>
</evidence>
<evidence type="ECO:0000256" key="7">
    <source>
        <dbReference type="ARBA" id="ARBA00022741"/>
    </source>
</evidence>
<dbReference type="InterPro" id="IPR036565">
    <property type="entry name" value="Mur-like_cat_sf"/>
</dbReference>
<evidence type="ECO:0000256" key="1">
    <source>
        <dbReference type="ARBA" id="ARBA00004496"/>
    </source>
</evidence>
<dbReference type="Pfam" id="PF01225">
    <property type="entry name" value="Mur_ligase"/>
    <property type="match status" value="1"/>
</dbReference>
<comment type="pathway">
    <text evidence="2 14">Cell wall biogenesis; peptidoglycan biosynthesis.</text>
</comment>
<feature type="binding site" evidence="14">
    <location>
        <begin position="118"/>
        <end position="124"/>
    </location>
    <ligand>
        <name>ATP</name>
        <dbReference type="ChEBI" id="CHEBI:30616"/>
    </ligand>
</feature>
<dbReference type="InterPro" id="IPR013221">
    <property type="entry name" value="Mur_ligase_cen"/>
</dbReference>
<evidence type="ECO:0000259" key="15">
    <source>
        <dbReference type="Pfam" id="PF01225"/>
    </source>
</evidence>
<evidence type="ECO:0000256" key="10">
    <source>
        <dbReference type="ARBA" id="ARBA00022984"/>
    </source>
</evidence>
<evidence type="ECO:0000256" key="6">
    <source>
        <dbReference type="ARBA" id="ARBA00022618"/>
    </source>
</evidence>
<dbReference type="InterPro" id="IPR000713">
    <property type="entry name" value="Mur_ligase_N"/>
</dbReference>
<gene>
    <name evidence="14 18" type="primary">murC</name>
    <name evidence="18" type="ORF">ACFQ3C_02390</name>
</gene>
<evidence type="ECO:0000256" key="3">
    <source>
        <dbReference type="ARBA" id="ARBA00012211"/>
    </source>
</evidence>
<name>A0ABW3TAT5_9RHOB</name>
<dbReference type="GO" id="GO:0008763">
    <property type="term" value="F:UDP-N-acetylmuramate-L-alanine ligase activity"/>
    <property type="evidence" value="ECO:0007669"/>
    <property type="project" value="UniProtKB-EC"/>
</dbReference>
<dbReference type="HAMAP" id="MF_00046">
    <property type="entry name" value="MurC"/>
    <property type="match status" value="1"/>
</dbReference>
<keyword evidence="19" id="KW-1185">Reference proteome</keyword>
<dbReference type="InterPro" id="IPR004101">
    <property type="entry name" value="Mur_ligase_C"/>
</dbReference>
<reference evidence="19" key="1">
    <citation type="journal article" date="2019" name="Int. J. Syst. Evol. Microbiol.">
        <title>The Global Catalogue of Microorganisms (GCM) 10K type strain sequencing project: providing services to taxonomists for standard genome sequencing and annotation.</title>
        <authorList>
            <consortium name="The Broad Institute Genomics Platform"/>
            <consortium name="The Broad Institute Genome Sequencing Center for Infectious Disease"/>
            <person name="Wu L."/>
            <person name="Ma J."/>
        </authorList>
    </citation>
    <scope>NUCLEOTIDE SEQUENCE [LARGE SCALE GENOMIC DNA]</scope>
    <source>
        <strain evidence="19">CCUG 55328</strain>
    </source>
</reference>
<keyword evidence="8 14" id="KW-0067">ATP-binding</keyword>
<evidence type="ECO:0000259" key="16">
    <source>
        <dbReference type="Pfam" id="PF02875"/>
    </source>
</evidence>
<feature type="domain" description="Mur ligase C-terminal" evidence="16">
    <location>
        <begin position="320"/>
        <end position="450"/>
    </location>
</feature>
<keyword evidence="6 14" id="KW-0132">Cell division</keyword>
<dbReference type="PANTHER" id="PTHR43445">
    <property type="entry name" value="UDP-N-ACETYLMURAMATE--L-ALANINE LIGASE-RELATED"/>
    <property type="match status" value="1"/>
</dbReference>
<keyword evidence="9 14" id="KW-0133">Cell shape</keyword>
<dbReference type="Proteomes" id="UP001597151">
    <property type="component" value="Unassembled WGS sequence"/>
</dbReference>
<dbReference type="Gene3D" id="3.90.190.20">
    <property type="entry name" value="Mur ligase, C-terminal domain"/>
    <property type="match status" value="1"/>
</dbReference>
<dbReference type="EMBL" id="JBHTKR010000001">
    <property type="protein sequence ID" value="MFD1193516.1"/>
    <property type="molecule type" value="Genomic_DNA"/>
</dbReference>
<feature type="domain" description="Mur ligase N-terminal catalytic" evidence="15">
    <location>
        <begin position="14"/>
        <end position="110"/>
    </location>
</feature>
<dbReference type="RefSeq" id="WP_380788828.1">
    <property type="nucleotide sequence ID" value="NZ_JBHTKR010000001.1"/>
</dbReference>
<keyword evidence="12 14" id="KW-0961">Cell wall biogenesis/degradation</keyword>
<protein>
    <recommendedName>
        <fullName evidence="3 14">UDP-N-acetylmuramate--L-alanine ligase</fullName>
        <ecNumber evidence="3 14">6.3.2.8</ecNumber>
    </recommendedName>
    <alternativeName>
        <fullName evidence="14">UDP-N-acetylmuramoyl-L-alanine synthetase</fullName>
    </alternativeName>
</protein>
<evidence type="ECO:0000256" key="12">
    <source>
        <dbReference type="ARBA" id="ARBA00023316"/>
    </source>
</evidence>